<name>A0A1X1GFB4_STROR</name>
<dbReference type="RefSeq" id="WP_084875330.1">
    <property type="nucleotide sequence ID" value="NZ_NCUG01000018.1"/>
</dbReference>
<accession>A0A1X1GFB4</accession>
<dbReference type="EMBL" id="NCUG01000018">
    <property type="protein sequence ID" value="ORO45587.1"/>
    <property type="molecule type" value="Genomic_DNA"/>
</dbReference>
<organism evidence="1 2">
    <name type="scientific">Streptococcus oralis subsp. tigurinus</name>
    <dbReference type="NCBI Taxonomy" id="1077464"/>
    <lineage>
        <taxon>Bacteria</taxon>
        <taxon>Bacillati</taxon>
        <taxon>Bacillota</taxon>
        <taxon>Bacilli</taxon>
        <taxon>Lactobacillales</taxon>
        <taxon>Streptococcaceae</taxon>
        <taxon>Streptococcus</taxon>
    </lineage>
</organism>
<sequence>MEKIELMEKERKILTLLAQCRYATTKQIVALYFQDSQHSRTAFRRANLLLNHIKNRQLINHLERRIGGVRAGSGSFVWYITIKGLKALHHPQRFKNKYEPTAHHLEHTLAVTQAYVFLKLLEEAGKIQLERFNFEPTCHRTYATFSGKKIFMKPDAFAQLVLGEYEDSYFCEIDMATESLNRVVNQCKKYIAYYQTGIEQREQDGVFPLVLWIVPHDKRKEAISKKIESKLNNFQPMFQVLTLEEFSEWIGGRTDE</sequence>
<protein>
    <submittedName>
        <fullName evidence="1">Replication-relaxation</fullName>
    </submittedName>
</protein>
<proteinExistence type="predicted"/>
<comment type="caution">
    <text evidence="1">The sequence shown here is derived from an EMBL/GenBank/DDBJ whole genome shotgun (WGS) entry which is preliminary data.</text>
</comment>
<dbReference type="AlphaFoldDB" id="A0A1X1GFB4"/>
<dbReference type="Proteomes" id="UP000193030">
    <property type="component" value="Unassembled WGS sequence"/>
</dbReference>
<evidence type="ECO:0000313" key="1">
    <source>
        <dbReference type="EMBL" id="ORO45587.1"/>
    </source>
</evidence>
<dbReference type="Pfam" id="PF13814">
    <property type="entry name" value="Replic_Relax"/>
    <property type="match status" value="1"/>
</dbReference>
<dbReference type="InterPro" id="IPR025855">
    <property type="entry name" value="Replic_Relax"/>
</dbReference>
<gene>
    <name evidence="1" type="ORF">B7725_06895</name>
</gene>
<evidence type="ECO:0000313" key="2">
    <source>
        <dbReference type="Proteomes" id="UP000193030"/>
    </source>
</evidence>
<reference evidence="1 2" key="1">
    <citation type="journal article" date="2016" name="Eur. J. Clin. Microbiol. Infect. Dis.">
        <title>Whole genome sequencing as a tool for phylogenetic analysis of clinical strains of Mitis group streptococci.</title>
        <authorList>
            <person name="Rasmussen L.H."/>
            <person name="Dargis R."/>
            <person name="Hojholt K."/>
            <person name="Christensen J.J."/>
            <person name="Skovgaard O."/>
            <person name="Justesen U.S."/>
            <person name="Rosenvinge F.S."/>
            <person name="Moser C."/>
            <person name="Lukjancenko O."/>
            <person name="Rasmussen S."/>
            <person name="Nielsen X.C."/>
        </authorList>
    </citation>
    <scope>NUCLEOTIDE SEQUENCE [LARGE SCALE GENOMIC DNA]</scope>
    <source>
        <strain evidence="1 2">OD_314165_09</strain>
    </source>
</reference>